<proteinExistence type="predicted"/>
<reference evidence="2" key="2">
    <citation type="submission" date="2025-08" db="UniProtKB">
        <authorList>
            <consortium name="RefSeq"/>
        </authorList>
    </citation>
    <scope>IDENTIFICATION</scope>
    <source>
        <tissue evidence="2">Leaf</tissue>
    </source>
</reference>
<dbReference type="RefSeq" id="XP_075076743.1">
    <property type="nucleotide sequence ID" value="XM_075220642.1"/>
</dbReference>
<accession>A0AC58RVI5</accession>
<protein>
    <submittedName>
        <fullName evidence="2">Uncharacterized protein LOC142163366</fullName>
    </submittedName>
</protein>
<organism evidence="1 2">
    <name type="scientific">Nicotiana tabacum</name>
    <name type="common">Common tobacco</name>
    <dbReference type="NCBI Taxonomy" id="4097"/>
    <lineage>
        <taxon>Eukaryota</taxon>
        <taxon>Viridiplantae</taxon>
        <taxon>Streptophyta</taxon>
        <taxon>Embryophyta</taxon>
        <taxon>Tracheophyta</taxon>
        <taxon>Spermatophyta</taxon>
        <taxon>Magnoliopsida</taxon>
        <taxon>eudicotyledons</taxon>
        <taxon>Gunneridae</taxon>
        <taxon>Pentapetalae</taxon>
        <taxon>asterids</taxon>
        <taxon>lamiids</taxon>
        <taxon>Solanales</taxon>
        <taxon>Solanaceae</taxon>
        <taxon>Nicotianoideae</taxon>
        <taxon>Nicotianeae</taxon>
        <taxon>Nicotiana</taxon>
    </lineage>
</organism>
<reference evidence="1" key="1">
    <citation type="journal article" date="2014" name="Nat. Commun.">
        <title>The tobacco genome sequence and its comparison with those of tomato and potato.</title>
        <authorList>
            <person name="Sierro N."/>
            <person name="Battey J.N."/>
            <person name="Ouadi S."/>
            <person name="Bakaher N."/>
            <person name="Bovet L."/>
            <person name="Willig A."/>
            <person name="Goepfert S."/>
            <person name="Peitsch M.C."/>
            <person name="Ivanov N.V."/>
        </authorList>
    </citation>
    <scope>NUCLEOTIDE SEQUENCE [LARGE SCALE GENOMIC DNA]</scope>
</reference>
<keyword evidence="1" id="KW-1185">Reference proteome</keyword>
<name>A0AC58RVI5_TOBAC</name>
<evidence type="ECO:0000313" key="2">
    <source>
        <dbReference type="RefSeq" id="XP_075076743.1"/>
    </source>
</evidence>
<evidence type="ECO:0000313" key="1">
    <source>
        <dbReference type="Proteomes" id="UP000790787"/>
    </source>
</evidence>
<sequence>MPLDDKEIVLVSETTLGVWTLFMDGVSNVKGSWLEVVLVTSSGETLRPAIKTVLLTNNEAEYEALVAGIELAQGLGFEVIEFKCPYQNIGKREVVDFLWDHIICRLGIPKEFPCENGPQFIGSKIIKILEYLKIKRIKSSTYHLSANGQAESTNKVIIQNLKKSLEAAKGKWLEELPSVLWAYRTTLKSSMGEMPFSLVYGAKVVIPVEVEEPSSRFSQANKEANNEALLVKLYLLNENRELAYVRTVAQKQRMERHFNRRANLCYFKVGDLVLRKMTQSTQEINAGKLDPKWEGP</sequence>
<dbReference type="Proteomes" id="UP000790787">
    <property type="component" value="Chromosome 8"/>
</dbReference>
<gene>
    <name evidence="2" type="primary">LOC142163366</name>
</gene>